<evidence type="ECO:0000256" key="10">
    <source>
        <dbReference type="ARBA" id="ARBA00022833"/>
    </source>
</evidence>
<keyword evidence="9" id="KW-0833">Ubl conjugation pathway</keyword>
<dbReference type="GO" id="GO:0061630">
    <property type="term" value="F:ubiquitin protein ligase activity"/>
    <property type="evidence" value="ECO:0007669"/>
    <property type="project" value="UniProtKB-EC"/>
</dbReference>
<evidence type="ECO:0000256" key="9">
    <source>
        <dbReference type="ARBA" id="ARBA00022786"/>
    </source>
</evidence>
<dbReference type="Pfam" id="PF13445">
    <property type="entry name" value="zf-RING_UBOX"/>
    <property type="match status" value="1"/>
</dbReference>
<dbReference type="CDD" id="cd20341">
    <property type="entry name" value="BRcat_RBR_RNF14"/>
    <property type="match status" value="1"/>
</dbReference>
<dbReference type="CDD" id="cd11605">
    <property type="entry name" value="RWD_DRWD_ELF-like"/>
    <property type="match status" value="1"/>
</dbReference>
<dbReference type="Pfam" id="PF26200">
    <property type="entry name" value="Rcat_RNF216"/>
    <property type="match status" value="1"/>
</dbReference>
<evidence type="ECO:0000256" key="1">
    <source>
        <dbReference type="ARBA" id="ARBA00001798"/>
    </source>
</evidence>
<dbReference type="Gene3D" id="3.30.40.10">
    <property type="entry name" value="Zinc/RING finger domain, C3HC4 (zinc finger)"/>
    <property type="match status" value="1"/>
</dbReference>
<dbReference type="SMART" id="SM00184">
    <property type="entry name" value="RING"/>
    <property type="match status" value="2"/>
</dbReference>
<gene>
    <name evidence="15" type="ORF">g.72114</name>
</gene>
<name>A0A1D2A9P4_AUXPR</name>
<evidence type="ECO:0000256" key="8">
    <source>
        <dbReference type="ARBA" id="ARBA00022771"/>
    </source>
</evidence>
<dbReference type="GO" id="GO:0016567">
    <property type="term" value="P:protein ubiquitination"/>
    <property type="evidence" value="ECO:0007669"/>
    <property type="project" value="InterPro"/>
</dbReference>
<dbReference type="EC" id="2.3.2.31" evidence="4"/>
<organism evidence="15">
    <name type="scientific">Auxenochlorella protothecoides</name>
    <name type="common">Green microalga</name>
    <name type="synonym">Chlorella protothecoides</name>
    <dbReference type="NCBI Taxonomy" id="3075"/>
    <lineage>
        <taxon>Eukaryota</taxon>
        <taxon>Viridiplantae</taxon>
        <taxon>Chlorophyta</taxon>
        <taxon>core chlorophytes</taxon>
        <taxon>Trebouxiophyceae</taxon>
        <taxon>Chlorellales</taxon>
        <taxon>Chlorellaceae</taxon>
        <taxon>Auxenochlorella</taxon>
    </lineage>
</organism>
<keyword evidence="8 11" id="KW-0863">Zinc-finger</keyword>
<dbReference type="SUPFAM" id="SSF57850">
    <property type="entry name" value="RING/U-box"/>
    <property type="match status" value="4"/>
</dbReference>
<dbReference type="EMBL" id="GDKF01002710">
    <property type="protein sequence ID" value="JAT75912.1"/>
    <property type="molecule type" value="Transcribed_RNA"/>
</dbReference>
<reference evidence="15" key="1">
    <citation type="submission" date="2015-08" db="EMBL/GenBank/DDBJ databases">
        <authorList>
            <person name="Babu N.S."/>
            <person name="Beckwith C.J."/>
            <person name="Beseler K.G."/>
            <person name="Brison A."/>
            <person name="Carone J.V."/>
            <person name="Caskin T.P."/>
            <person name="Diamond M."/>
            <person name="Durham M.E."/>
            <person name="Foxe J.M."/>
            <person name="Go M."/>
            <person name="Henderson B.A."/>
            <person name="Jones I.B."/>
            <person name="McGettigan J.A."/>
            <person name="Micheletti S.J."/>
            <person name="Nasrallah M.E."/>
            <person name="Ortiz D."/>
            <person name="Piller C.R."/>
            <person name="Privatt S.R."/>
            <person name="Schneider S.L."/>
            <person name="Sharp S."/>
            <person name="Smith T.C."/>
            <person name="Stanton J.D."/>
            <person name="Ullery H.E."/>
            <person name="Wilson R.J."/>
            <person name="Serrano M.G."/>
            <person name="Buck G."/>
            <person name="Lee V."/>
            <person name="Wang Y."/>
            <person name="Carvalho R."/>
            <person name="Voegtly L."/>
            <person name="Shi R."/>
            <person name="Duckworth R."/>
            <person name="Johnson A."/>
            <person name="Loviza R."/>
            <person name="Walstead R."/>
            <person name="Shah Z."/>
            <person name="Kiflezghi M."/>
            <person name="Wade K."/>
            <person name="Ball S.L."/>
            <person name="Bradley K.W."/>
            <person name="Asai D.J."/>
            <person name="Bowman C.A."/>
            <person name="Russell D.A."/>
            <person name="Pope W.H."/>
            <person name="Jacobs-Sera D."/>
            <person name="Hendrix R.W."/>
            <person name="Hatfull G.F."/>
        </authorList>
    </citation>
    <scope>NUCLEOTIDE SEQUENCE</scope>
</reference>
<evidence type="ECO:0000256" key="3">
    <source>
        <dbReference type="ARBA" id="ARBA00005884"/>
    </source>
</evidence>
<protein>
    <recommendedName>
        <fullName evidence="4">RBR-type E3 ubiquitin transferase</fullName>
        <ecNumber evidence="4">2.3.2.31</ecNumber>
    </recommendedName>
</protein>
<feature type="region of interest" description="Disordered" evidence="12">
    <location>
        <begin position="458"/>
        <end position="488"/>
    </location>
</feature>
<comment type="catalytic activity">
    <reaction evidence="1">
        <text>[E2 ubiquitin-conjugating enzyme]-S-ubiquitinyl-L-cysteine + [acceptor protein]-L-lysine = [E2 ubiquitin-conjugating enzyme]-L-cysteine + [acceptor protein]-N(6)-ubiquitinyl-L-lysine.</text>
        <dbReference type="EC" id="2.3.2.31"/>
    </reaction>
</comment>
<dbReference type="InterPro" id="IPR027370">
    <property type="entry name" value="Znf-RING_euk"/>
</dbReference>
<dbReference type="Gene3D" id="1.20.120.1750">
    <property type="match status" value="2"/>
</dbReference>
<dbReference type="InterPro" id="IPR044066">
    <property type="entry name" value="TRIAD_supradom"/>
</dbReference>
<dbReference type="InterPro" id="IPR001841">
    <property type="entry name" value="Znf_RING"/>
</dbReference>
<evidence type="ECO:0000256" key="4">
    <source>
        <dbReference type="ARBA" id="ARBA00012251"/>
    </source>
</evidence>
<dbReference type="AlphaFoldDB" id="A0A1D2A9P4"/>
<evidence type="ECO:0000256" key="7">
    <source>
        <dbReference type="ARBA" id="ARBA00022737"/>
    </source>
</evidence>
<dbReference type="Pfam" id="PF01485">
    <property type="entry name" value="IBR"/>
    <property type="match status" value="1"/>
</dbReference>
<dbReference type="GO" id="GO:0008270">
    <property type="term" value="F:zinc ion binding"/>
    <property type="evidence" value="ECO:0007669"/>
    <property type="project" value="UniProtKB-KW"/>
</dbReference>
<comment type="function">
    <text evidence="2">Might act as an E3 ubiquitin-protein ligase, or as part of E3 complex, which accepts ubiquitin from specific E2 ubiquitin-conjugating enzymes and then transfers it to substrates.</text>
</comment>
<dbReference type="PANTHER" id="PTHR11685">
    <property type="entry name" value="RBR FAMILY RING FINGER AND IBR DOMAIN-CONTAINING"/>
    <property type="match status" value="1"/>
</dbReference>
<dbReference type="SMART" id="SM00647">
    <property type="entry name" value="IBR"/>
    <property type="match status" value="2"/>
</dbReference>
<evidence type="ECO:0000313" key="15">
    <source>
        <dbReference type="EMBL" id="JAT75912.1"/>
    </source>
</evidence>
<dbReference type="InterPro" id="IPR013083">
    <property type="entry name" value="Znf_RING/FYVE/PHD"/>
</dbReference>
<dbReference type="Gene3D" id="3.10.110.10">
    <property type="entry name" value="Ubiquitin Conjugating Enzyme"/>
    <property type="match status" value="1"/>
</dbReference>
<keyword evidence="7" id="KW-0677">Repeat</keyword>
<dbReference type="PROSITE" id="PS51873">
    <property type="entry name" value="TRIAD"/>
    <property type="match status" value="1"/>
</dbReference>
<accession>A0A1D2A9P4</accession>
<evidence type="ECO:0000256" key="2">
    <source>
        <dbReference type="ARBA" id="ARBA00003976"/>
    </source>
</evidence>
<dbReference type="PROSITE" id="PS50089">
    <property type="entry name" value="ZF_RING_2"/>
    <property type="match status" value="1"/>
</dbReference>
<dbReference type="InterPro" id="IPR031127">
    <property type="entry name" value="E3_UB_ligase_RBR"/>
</dbReference>
<dbReference type="CDD" id="cd23820">
    <property type="entry name" value="RWD_RNF14"/>
    <property type="match status" value="1"/>
</dbReference>
<dbReference type="SUPFAM" id="SSF54495">
    <property type="entry name" value="UBC-like"/>
    <property type="match status" value="1"/>
</dbReference>
<evidence type="ECO:0000256" key="12">
    <source>
        <dbReference type="SAM" id="MobiDB-lite"/>
    </source>
</evidence>
<feature type="domain" description="RING-type" evidence="14">
    <location>
        <begin position="213"/>
        <end position="437"/>
    </location>
</feature>
<dbReference type="InterPro" id="IPR006575">
    <property type="entry name" value="RWD_dom"/>
</dbReference>
<sequence length="546" mass="58143">MFSPSNWREVVDEVQALDAIYGTDFRVQSLTRPGWGDAACTHGLSLEELMQMEDPGPGATWSLACAVTLDLSLPAPGLPLCVEAGEGPSSSSPSADDPPPRIQYLPPLVLRLTLHEAYPGLAPPRLALEASWLAAPLAAKLAAALEALWHADLATQPAGYAWAEWLREGVLDRMGAGSGALRLQVRDEDEAQTLLANLLRHDAGCRARAWLAVSHPCGICLEDLPGPAFSRLACGHAFCSPCLGAAAELAVREGALGALRCPQPGCGVALDPGALRALLPADLHARWEALTLDRALAAMPDAARCPRCTGVCLEDEDACARCARCLFVFCALCGEGWHPGSACVSAQTRLAMLRAKAEGGGAAAREALRRAEQEAATAALLARDTKPCPRCGVACQRDEGCNKMTCGACGAFFCYRCGRAISGYRHFGDGFCVLFDEAEILRWEEDWEARVAVHRAEQGGGEGVGQGPHDPGRGQGPRPRRARPGRPGIAPCPQCGQFIEKQGGNNHMLCWSCTSHFCYLCRRLLLRRGEGATHFGPSGCRQHSAD</sequence>
<evidence type="ECO:0000256" key="11">
    <source>
        <dbReference type="PROSITE-ProRule" id="PRU00175"/>
    </source>
</evidence>
<keyword evidence="6" id="KW-0479">Metal-binding</keyword>
<dbReference type="InterPro" id="IPR016135">
    <property type="entry name" value="UBQ-conjugating_enzyme/RWD"/>
</dbReference>
<keyword evidence="5" id="KW-0808">Transferase</keyword>
<dbReference type="InterPro" id="IPR002867">
    <property type="entry name" value="IBR_dom"/>
</dbReference>
<dbReference type="Pfam" id="PF22191">
    <property type="entry name" value="IBR_1"/>
    <property type="match status" value="1"/>
</dbReference>
<proteinExistence type="inferred from homology"/>
<comment type="similarity">
    <text evidence="3">Belongs to the RBR family. Ariadne subfamily.</text>
</comment>
<dbReference type="PROSITE" id="PS00518">
    <property type="entry name" value="ZF_RING_1"/>
    <property type="match status" value="1"/>
</dbReference>
<dbReference type="InterPro" id="IPR017907">
    <property type="entry name" value="Znf_RING_CS"/>
</dbReference>
<evidence type="ECO:0000256" key="6">
    <source>
        <dbReference type="ARBA" id="ARBA00022723"/>
    </source>
</evidence>
<dbReference type="Pfam" id="PF05773">
    <property type="entry name" value="RWD"/>
    <property type="match status" value="1"/>
</dbReference>
<keyword evidence="10" id="KW-0862">Zinc</keyword>
<evidence type="ECO:0000259" key="13">
    <source>
        <dbReference type="PROSITE" id="PS50089"/>
    </source>
</evidence>
<evidence type="ECO:0000259" key="14">
    <source>
        <dbReference type="PROSITE" id="PS51873"/>
    </source>
</evidence>
<feature type="domain" description="RING-type" evidence="13">
    <location>
        <begin position="217"/>
        <end position="262"/>
    </location>
</feature>
<evidence type="ECO:0000256" key="5">
    <source>
        <dbReference type="ARBA" id="ARBA00022679"/>
    </source>
</evidence>